<evidence type="ECO:0000256" key="4">
    <source>
        <dbReference type="ARBA" id="ARBA00022679"/>
    </source>
</evidence>
<dbReference type="PANTHER" id="PTHR12586:SF1">
    <property type="entry name" value="CDP-DIACYLGLYCEROL--GLYCEROL-3-PHOSPHATE 3-PHOSPHATIDYLTRANSFERASE, MITOCHONDRIAL"/>
    <property type="match status" value="1"/>
</dbReference>
<feature type="domain" description="PLD phosphodiesterase" evidence="11">
    <location>
        <begin position="118"/>
        <end position="144"/>
    </location>
</feature>
<evidence type="ECO:0000256" key="1">
    <source>
        <dbReference type="ARBA" id="ARBA00005042"/>
    </source>
</evidence>
<evidence type="ECO:0000256" key="9">
    <source>
        <dbReference type="ARBA" id="ARBA00048586"/>
    </source>
</evidence>
<name>A0AAD7XHP4_9STRA</name>
<dbReference type="InterPro" id="IPR001736">
    <property type="entry name" value="PLipase_D/transphosphatidylase"/>
</dbReference>
<evidence type="ECO:0000256" key="2">
    <source>
        <dbReference type="ARBA" id="ARBA00010682"/>
    </source>
</evidence>
<dbReference type="Proteomes" id="UP001230188">
    <property type="component" value="Unassembled WGS sequence"/>
</dbReference>
<keyword evidence="10" id="KW-0496">Mitochondrion</keyword>
<dbReference type="AlphaFoldDB" id="A0AAD7XHP4"/>
<comment type="pathway">
    <text evidence="1 10">Phospholipid metabolism; phosphatidylglycerol biosynthesis; phosphatidylglycerol from CDP-diacylglycerol: step 1/2.</text>
</comment>
<keyword evidence="7 10" id="KW-0594">Phospholipid biosynthesis</keyword>
<evidence type="ECO:0000256" key="6">
    <source>
        <dbReference type="ARBA" id="ARBA00023098"/>
    </source>
</evidence>
<dbReference type="GO" id="GO:0032049">
    <property type="term" value="P:cardiolipin biosynthetic process"/>
    <property type="evidence" value="ECO:0007669"/>
    <property type="project" value="InterPro"/>
</dbReference>
<dbReference type="PIRSF" id="PIRSF000850">
    <property type="entry name" value="Phospholipase_D_PSS"/>
    <property type="match status" value="1"/>
</dbReference>
<dbReference type="GO" id="GO:0005524">
    <property type="term" value="F:ATP binding"/>
    <property type="evidence" value="ECO:0007669"/>
    <property type="project" value="UniProtKB-KW"/>
</dbReference>
<evidence type="ECO:0000313" key="12">
    <source>
        <dbReference type="EMBL" id="KAJ8601887.1"/>
    </source>
</evidence>
<dbReference type="SUPFAM" id="SSF56024">
    <property type="entry name" value="Phospholipase D/nuclease"/>
    <property type="match status" value="1"/>
</dbReference>
<keyword evidence="4 10" id="KW-0808">Transferase</keyword>
<keyword evidence="10" id="KW-0067">ATP-binding</keyword>
<evidence type="ECO:0000256" key="5">
    <source>
        <dbReference type="ARBA" id="ARBA00022737"/>
    </source>
</evidence>
<keyword evidence="8 10" id="KW-1208">Phospholipid metabolism</keyword>
<comment type="subcellular location">
    <subcellularLocation>
        <location evidence="10">Mitochondrion</location>
    </subcellularLocation>
</comment>
<dbReference type="InterPro" id="IPR016270">
    <property type="entry name" value="PGS1"/>
</dbReference>
<dbReference type="GO" id="GO:0008444">
    <property type="term" value="F:CDP-diacylglycerol-glycerol-3-phosphate 3-phosphatidyltransferase activity"/>
    <property type="evidence" value="ECO:0007669"/>
    <property type="project" value="UniProtKB-EC"/>
</dbReference>
<sequence>MFAVRASRLKILQDPVVFHRKLVRACGEATRRVSLSALYVGTGAPEAEMVAALREACRTSPRLIVRVVLDGARARRREGSSVLGVLAREFPDRVRVTTWDALPRRAAWLARIPFIGEILGVFHVKIFAIDDQTVISGANLSTTYFTNRLDRYLVVRDKTVARWHHDLVDLLAETSLRDLPERLAEHCRIRSQEKKKSDAWIFPAPQLGDLVDGERRALDALVDRADAHPRTARLNIATAYLNPPRDAIDRLVASRARVSVLAPSIASHGFANARDIRKNIPKAYQLIARDLAAAIGRSALREWHDDRRTFHAKGAWLFVEKNKPRFAATLLGSSNMNVRARTRDLELSYLLFTANRRLRRALAAEWRAYLSRAAPPRTLLAKPEGVPIWVTLLRPWINTFL</sequence>
<accession>A0AAD7XHP4</accession>
<organism evidence="12 13">
    <name type="scientific">Chrysophaeum taylorii</name>
    <dbReference type="NCBI Taxonomy" id="2483200"/>
    <lineage>
        <taxon>Eukaryota</taxon>
        <taxon>Sar</taxon>
        <taxon>Stramenopiles</taxon>
        <taxon>Ochrophyta</taxon>
        <taxon>Pelagophyceae</taxon>
        <taxon>Pelagomonadales</taxon>
        <taxon>Pelagomonadaceae</taxon>
        <taxon>Chrysophaeum</taxon>
    </lineage>
</organism>
<evidence type="ECO:0000256" key="10">
    <source>
        <dbReference type="RuleBase" id="RU365024"/>
    </source>
</evidence>
<dbReference type="GO" id="GO:0005739">
    <property type="term" value="C:mitochondrion"/>
    <property type="evidence" value="ECO:0007669"/>
    <property type="project" value="UniProtKB-SubCell"/>
</dbReference>
<dbReference type="EC" id="2.7.8.5" evidence="10"/>
<comment type="similarity">
    <text evidence="2 10">Belongs to the CDP-alcohol phosphatidyltransferase class-II family.</text>
</comment>
<dbReference type="Gene3D" id="3.30.870.10">
    <property type="entry name" value="Endonuclease Chain A"/>
    <property type="match status" value="2"/>
</dbReference>
<proteinExistence type="inferred from homology"/>
<protein>
    <recommendedName>
        <fullName evidence="10">CDP-diacylglycerol--glycerol-3-phosphate 3-phosphatidyltransferase</fullName>
        <ecNumber evidence="10">2.7.8.5</ecNumber>
    </recommendedName>
</protein>
<keyword evidence="5" id="KW-0677">Repeat</keyword>
<comment type="catalytic activity">
    <reaction evidence="9 10">
        <text>a CDP-1,2-diacyl-sn-glycerol + sn-glycerol 3-phosphate = a 1,2-diacyl-sn-glycero-3-phospho-(1'-sn-glycero-3'-phosphate) + CMP + H(+)</text>
        <dbReference type="Rhea" id="RHEA:12593"/>
        <dbReference type="ChEBI" id="CHEBI:15378"/>
        <dbReference type="ChEBI" id="CHEBI:57597"/>
        <dbReference type="ChEBI" id="CHEBI:58332"/>
        <dbReference type="ChEBI" id="CHEBI:60110"/>
        <dbReference type="ChEBI" id="CHEBI:60377"/>
        <dbReference type="EC" id="2.7.8.5"/>
    </reaction>
</comment>
<evidence type="ECO:0000313" key="13">
    <source>
        <dbReference type="Proteomes" id="UP001230188"/>
    </source>
</evidence>
<dbReference type="PANTHER" id="PTHR12586">
    <property type="entry name" value="CDP-DIACYLGLYCEROL--SERINE O-PHOSPHATIDYLTRANSFERASE"/>
    <property type="match status" value="1"/>
</dbReference>
<gene>
    <name evidence="12" type="ORF">CTAYLR_002648</name>
</gene>
<keyword evidence="10" id="KW-0547">Nucleotide-binding</keyword>
<dbReference type="PROSITE" id="PS50035">
    <property type="entry name" value="PLD"/>
    <property type="match status" value="1"/>
</dbReference>
<dbReference type="EMBL" id="JAQMWT010000398">
    <property type="protein sequence ID" value="KAJ8601887.1"/>
    <property type="molecule type" value="Genomic_DNA"/>
</dbReference>
<evidence type="ECO:0000256" key="7">
    <source>
        <dbReference type="ARBA" id="ARBA00023209"/>
    </source>
</evidence>
<keyword evidence="3 10" id="KW-0444">Lipid biosynthesis</keyword>
<evidence type="ECO:0000256" key="8">
    <source>
        <dbReference type="ARBA" id="ARBA00023264"/>
    </source>
</evidence>
<keyword evidence="6 10" id="KW-0443">Lipid metabolism</keyword>
<comment type="function">
    <text evidence="10">Functions in the biosynthesis of the anionic phospholipids phosphatidylglycerol and cardiolipin.</text>
</comment>
<keyword evidence="13" id="KW-1185">Reference proteome</keyword>
<evidence type="ECO:0000256" key="3">
    <source>
        <dbReference type="ARBA" id="ARBA00022516"/>
    </source>
</evidence>
<reference evidence="12" key="1">
    <citation type="submission" date="2023-01" db="EMBL/GenBank/DDBJ databases">
        <title>Metagenome sequencing of chrysophaentin producing Chrysophaeum taylorii.</title>
        <authorList>
            <person name="Davison J."/>
            <person name="Bewley C."/>
        </authorList>
    </citation>
    <scope>NUCLEOTIDE SEQUENCE</scope>
    <source>
        <strain evidence="12">NIES-1699</strain>
    </source>
</reference>
<comment type="caution">
    <text evidence="12">The sequence shown here is derived from an EMBL/GenBank/DDBJ whole genome shotgun (WGS) entry which is preliminary data.</text>
</comment>
<evidence type="ECO:0000259" key="11">
    <source>
        <dbReference type="PROSITE" id="PS50035"/>
    </source>
</evidence>